<dbReference type="Pfam" id="PF07529">
    <property type="entry name" value="HSA"/>
    <property type="match status" value="1"/>
</dbReference>
<dbReference type="CDD" id="cd18003">
    <property type="entry name" value="DEXQc_SRCAP"/>
    <property type="match status" value="1"/>
</dbReference>
<dbReference type="InterPro" id="IPR027417">
    <property type="entry name" value="P-loop_NTPase"/>
</dbReference>
<proteinExistence type="predicted"/>
<dbReference type="SMART" id="SM00487">
    <property type="entry name" value="DEXDc"/>
    <property type="match status" value="1"/>
</dbReference>
<keyword evidence="13" id="KW-1185">Reference proteome</keyword>
<keyword evidence="5" id="KW-0067">ATP-binding</keyword>
<accession>A0A671WMB0</accession>
<dbReference type="InterPro" id="IPR038718">
    <property type="entry name" value="SNF2-like_sf"/>
</dbReference>
<dbReference type="PANTHER" id="PTHR45685:SF1">
    <property type="entry name" value="HELICASE SRCAP"/>
    <property type="match status" value="1"/>
</dbReference>
<evidence type="ECO:0000259" key="10">
    <source>
        <dbReference type="PROSITE" id="PS51192"/>
    </source>
</evidence>
<evidence type="ECO:0000256" key="2">
    <source>
        <dbReference type="ARBA" id="ARBA00022741"/>
    </source>
</evidence>
<dbReference type="GO" id="GO:0005524">
    <property type="term" value="F:ATP binding"/>
    <property type="evidence" value="ECO:0007669"/>
    <property type="project" value="UniProtKB-KW"/>
</dbReference>
<dbReference type="GO" id="GO:0000812">
    <property type="term" value="C:Swr1 complex"/>
    <property type="evidence" value="ECO:0007669"/>
    <property type="project" value="TreeGrafter"/>
</dbReference>
<dbReference type="InterPro" id="IPR014001">
    <property type="entry name" value="Helicase_ATP-bd"/>
</dbReference>
<evidence type="ECO:0000256" key="3">
    <source>
        <dbReference type="ARBA" id="ARBA00022801"/>
    </source>
</evidence>
<reference evidence="12" key="3">
    <citation type="submission" date="2025-09" db="UniProtKB">
        <authorList>
            <consortium name="Ensembl"/>
        </authorList>
    </citation>
    <scope>IDENTIFICATION</scope>
</reference>
<keyword evidence="6" id="KW-0156">Chromatin regulator</keyword>
<keyword evidence="4" id="KW-0347">Helicase</keyword>
<dbReference type="GO" id="GO:0016887">
    <property type="term" value="F:ATP hydrolysis activity"/>
    <property type="evidence" value="ECO:0007669"/>
    <property type="project" value="TreeGrafter"/>
</dbReference>
<feature type="compositionally biased region" description="Basic and acidic residues" evidence="9">
    <location>
        <begin position="1327"/>
        <end position="1347"/>
    </location>
</feature>
<feature type="domain" description="HSA" evidence="11">
    <location>
        <begin position="1078"/>
        <end position="1150"/>
    </location>
</feature>
<dbReference type="PROSITE" id="PS51192">
    <property type="entry name" value="HELICASE_ATP_BIND_1"/>
    <property type="match status" value="1"/>
</dbReference>
<feature type="compositionally biased region" description="Basic and acidic residues" evidence="9">
    <location>
        <begin position="1257"/>
        <end position="1271"/>
    </location>
</feature>
<dbReference type="GO" id="GO:0004386">
    <property type="term" value="F:helicase activity"/>
    <property type="evidence" value="ECO:0007669"/>
    <property type="project" value="UniProtKB-KW"/>
</dbReference>
<feature type="compositionally biased region" description="Polar residues" evidence="9">
    <location>
        <begin position="39"/>
        <end position="53"/>
    </location>
</feature>
<dbReference type="Gene3D" id="3.40.50.10810">
    <property type="entry name" value="Tandem AAA-ATPase domain"/>
    <property type="match status" value="1"/>
</dbReference>
<keyword evidence="2" id="KW-0547">Nucleotide-binding</keyword>
<evidence type="ECO:0000256" key="8">
    <source>
        <dbReference type="ARBA" id="ARBA00023242"/>
    </source>
</evidence>
<keyword evidence="3" id="KW-0378">Hydrolase</keyword>
<dbReference type="Ensembl" id="ENSSAUT00010042203.1">
    <property type="protein sequence ID" value="ENSSAUP00010040047.1"/>
    <property type="gene ID" value="ENSSAUG00010016770.1"/>
</dbReference>
<dbReference type="SUPFAM" id="SSF52540">
    <property type="entry name" value="P-loop containing nucleoside triphosphate hydrolases"/>
    <property type="match status" value="2"/>
</dbReference>
<feature type="compositionally biased region" description="Basic and acidic residues" evidence="9">
    <location>
        <begin position="320"/>
        <end position="332"/>
    </location>
</feature>
<feature type="compositionally biased region" description="Low complexity" evidence="9">
    <location>
        <begin position="1397"/>
        <end position="1408"/>
    </location>
</feature>
<dbReference type="SMART" id="SM00573">
    <property type="entry name" value="HSA"/>
    <property type="match status" value="1"/>
</dbReference>
<evidence type="ECO:0000259" key="11">
    <source>
        <dbReference type="PROSITE" id="PS51204"/>
    </source>
</evidence>
<reference evidence="12" key="2">
    <citation type="submission" date="2025-08" db="UniProtKB">
        <authorList>
            <consortium name="Ensembl"/>
        </authorList>
    </citation>
    <scope>IDENTIFICATION</scope>
</reference>
<feature type="compositionally biased region" description="Acidic residues" evidence="9">
    <location>
        <begin position="913"/>
        <end position="932"/>
    </location>
</feature>
<evidence type="ECO:0000256" key="6">
    <source>
        <dbReference type="ARBA" id="ARBA00022853"/>
    </source>
</evidence>
<feature type="compositionally biased region" description="Basic and acidic residues" evidence="9">
    <location>
        <begin position="255"/>
        <end position="270"/>
    </location>
</feature>
<feature type="compositionally biased region" description="Basic and acidic residues" evidence="9">
    <location>
        <begin position="1042"/>
        <end position="1059"/>
    </location>
</feature>
<feature type="compositionally biased region" description="Acidic residues" evidence="9">
    <location>
        <begin position="1289"/>
        <end position="1322"/>
    </location>
</feature>
<feature type="compositionally biased region" description="Polar residues" evidence="9">
    <location>
        <begin position="197"/>
        <end position="209"/>
    </location>
</feature>
<dbReference type="GO" id="GO:0006338">
    <property type="term" value="P:chromatin remodeling"/>
    <property type="evidence" value="ECO:0007669"/>
    <property type="project" value="TreeGrafter"/>
</dbReference>
<dbReference type="InterPro" id="IPR050520">
    <property type="entry name" value="INO80/SWR1_helicase"/>
</dbReference>
<feature type="region of interest" description="Disordered" evidence="9">
    <location>
        <begin position="1362"/>
        <end position="1458"/>
    </location>
</feature>
<dbReference type="PANTHER" id="PTHR45685">
    <property type="entry name" value="HELICASE SRCAP-RELATED"/>
    <property type="match status" value="1"/>
</dbReference>
<evidence type="ECO:0000256" key="1">
    <source>
        <dbReference type="ARBA" id="ARBA00004123"/>
    </source>
</evidence>
<feature type="region of interest" description="Disordered" evidence="9">
    <location>
        <begin position="849"/>
        <end position="1059"/>
    </location>
</feature>
<feature type="region of interest" description="Disordered" evidence="9">
    <location>
        <begin position="253"/>
        <end position="360"/>
    </location>
</feature>
<dbReference type="Proteomes" id="UP000472265">
    <property type="component" value="Chromosome 20"/>
</dbReference>
<dbReference type="GO" id="GO:0003677">
    <property type="term" value="F:DNA binding"/>
    <property type="evidence" value="ECO:0007669"/>
    <property type="project" value="UniProtKB-KW"/>
</dbReference>
<keyword evidence="7" id="KW-0238">DNA-binding</keyword>
<feature type="compositionally biased region" description="Low complexity" evidence="9">
    <location>
        <begin position="981"/>
        <end position="1001"/>
    </location>
</feature>
<sequence length="1922" mass="211464">MEDAPPTNLPETLPISSDSKDNISQEVPAEESVVGVSRSLPTSLNEDCSSSAEMQRLPASLCPPLTPDTQIESTVQELQYGSQTDKKNSHNSQTNQIQPLGESAGLVVITGTTDKQSVTLEYKPETGTHMELGGKEHTGGNILPQSQICFTAPSPSVPQSSVGFKTQDSTKHGATEQPNRDPLVHTNQGHIPPPGATEQTGGHQDSKSSLHLLPSSDNSEIKQTDMSNTQHKIIKEFSNDAGELQNANSLESVEMSEHVKEPVDTPHKETQPPPAEILETPKSGDLLPGLYSSPGTGASGSCSAAGREHGNIQGSCNPLEGEHVESTAREEQIDTATSSSDITVQSECSSSQESSSKLSAAPPLFDSGLVVSLQAEQVVEAEACHPSDQVLASETPLAAELVHSASTQEIVVVREEAHISGDWSNMHLNQSYLLQREDGSVCEAAIVNELSSELSTGEPKLYEESVQADIELHSQPVEVYEFCSLVEEVAEETVCASSSAHMPHSPAYEVNLFNALLENSEEYTVKEDLESHIETSIHTINEGDTVIISQQPLPSSLDVNQACSNSNSHNLSIQNTRVAAVGQHLVLDANQAVEVANSSEVCLVEVAAVTSDSFTVQQTDTSLQIVTPCSQVDAAVQNQTEVSNAPVVITAPPKQEAEATAGALSLISPVVTREDVGMESSVAVSVHVSRVENQTPGVTLVSTSKPALTETPSQSIQNVTMPTQTKPGAFCTTHPSSIINPKLLLLRPGETPLLKHPPSLLAQVSKQQNAAGKLANAHSSWSGTVSEECLPQTVSAADSLCAPVARGSQKDQTQYSVNKTSVTAAPPVKVQPPAMSGNISLQLDPSVSFTSTTSASKSDKEALTVSKVDKADPASHDVFTPPTTPNTLYMLATSVERESTSPNDPVSQPDSLYAEEESEDMEQDDPTGDTEAQEATSGQVSSPEEGSDEDPDGDKTEGEMTTSSSQHKVRQWIADRVTANSSPVSPSTSSYPGPSPSSDWSTPRREKSSPLRGPHGKFVSPTSVCGYSSSSSPPDQSTPQRSRGERHTDMAELAKHEADIEHRTQSLKREGFWSMKRLTRLTEPPRPKVHWDYLCEEMQWLSADFAQERRWKRGVARKVVRMVMRHHEELRQKEEKAKRDEHAKIRRVASSIAKEVRAFWSSVEKVVQYKQQSRLEEKRKKALDLQLDFIVGQTEKYSHLLSKSLAPTRPAETVPPTPQKTPPPPVDEDDRDFEPPCEEEDDEETIEVEEQQEGNDAESHRREIELLKEEGNLPLDQLLSTLKLPQELGSDEECSDETSSSVEEEDGEFTANEEDAEDEEDTIAAQEKVEGNLNHEEELDDLAREGDMSVEELLEKYKGAYASDFEVPSGSGSKVSSDSEVSGDEEVETEEDESDAESNTSSSDSPGDSAEDEESEKDEEESEEEEGEDDCGDEGMELLLKEGDNSPPSSSSRPKKEISHIAATAESLQPKGYTLATTKVKTPIPFLLHGTLREYQHIGLDWLVTMYEKKLNGILADEMGLGKTIQTIALLAHLACEKGNWGPHLIIVPTSVMLNWEMELKRWCPGFKILTYFGSQKERKLKRQGWTKPNAFHVCITSYKLVLQDHQAFRRKSWRYLILDEAQNIKNFKSQRWQSLLNFNSHRRLLLTGTPLQNSLMELWSLMHFLMPHVFQSHREFKEWFSNPLTGMIEGSQEYNEGLVKRLHKVLRPFLLRRIKIDVEKQMPKKYEHVVRCRLSKRQRFLYDDFMAQASTRETLASGHFMSVINILMQLRKVCNHPNLFDPRPVHSPFITKPIVFHTASLVQDALEVSPLKRCDLSMFDLVGLESRVSRYQADVFLPRHKVSRQLIQEIVDFPEPPPRPKPVRMKVNRMFQPPPKGDNRPVLLMNKPTCSVPPAAQTPKPPAVTEVTSTPAPAPVVQQGT</sequence>
<feature type="region of interest" description="Disordered" evidence="9">
    <location>
        <begin position="1854"/>
        <end position="1922"/>
    </location>
</feature>
<dbReference type="Pfam" id="PF00176">
    <property type="entry name" value="SNF2-rel_dom"/>
    <property type="match status" value="1"/>
</dbReference>
<name>A0A671WMB0_SPAAU</name>
<dbReference type="InterPro" id="IPR000330">
    <property type="entry name" value="SNF2_N"/>
</dbReference>
<dbReference type="GeneTree" id="ENSGT00940000157457"/>
<protein>
    <submittedName>
        <fullName evidence="12">Snf2-related CREBBP activator protein</fullName>
    </submittedName>
</protein>
<evidence type="ECO:0000256" key="4">
    <source>
        <dbReference type="ARBA" id="ARBA00022806"/>
    </source>
</evidence>
<feature type="compositionally biased region" description="Pro residues" evidence="9">
    <location>
        <begin position="1213"/>
        <end position="1225"/>
    </location>
</feature>
<dbReference type="FunFam" id="3.40.50.10810:FF:000005">
    <property type="entry name" value="Photoperiod-independent early flowering 1"/>
    <property type="match status" value="1"/>
</dbReference>
<gene>
    <name evidence="12" type="primary">srcap</name>
</gene>
<dbReference type="OMA" id="GTHMELG"/>
<feature type="compositionally biased region" description="Low complexity" evidence="9">
    <location>
        <begin position="1019"/>
        <end position="1041"/>
    </location>
</feature>
<comment type="subcellular location">
    <subcellularLocation>
        <location evidence="1">Nucleus</location>
    </subcellularLocation>
</comment>
<feature type="compositionally biased region" description="Polar residues" evidence="9">
    <location>
        <begin position="334"/>
        <end position="344"/>
    </location>
</feature>
<feature type="compositionally biased region" description="Acidic residues" evidence="9">
    <location>
        <begin position="1226"/>
        <end position="1256"/>
    </location>
</feature>
<feature type="region of interest" description="Disordered" evidence="9">
    <location>
        <begin position="1"/>
        <end position="68"/>
    </location>
</feature>
<evidence type="ECO:0000313" key="12">
    <source>
        <dbReference type="Ensembl" id="ENSSAUP00010040047.1"/>
    </source>
</evidence>
<evidence type="ECO:0000256" key="9">
    <source>
        <dbReference type="SAM" id="MobiDB-lite"/>
    </source>
</evidence>
<feature type="compositionally biased region" description="Polar residues" evidence="9">
    <location>
        <begin position="900"/>
        <end position="910"/>
    </location>
</feature>
<feature type="compositionally biased region" description="Acidic residues" evidence="9">
    <location>
        <begin position="1381"/>
        <end position="1396"/>
    </location>
</feature>
<feature type="compositionally biased region" description="Low complexity" evidence="9">
    <location>
        <begin position="345"/>
        <end position="356"/>
    </location>
</feature>
<keyword evidence="8" id="KW-0539">Nucleus</keyword>
<feature type="region of interest" description="Disordered" evidence="9">
    <location>
        <begin position="1206"/>
        <end position="1347"/>
    </location>
</feature>
<feature type="compositionally biased region" description="Polar residues" evidence="9">
    <location>
        <begin position="151"/>
        <end position="167"/>
    </location>
</feature>
<dbReference type="InterPro" id="IPR014012">
    <property type="entry name" value="HSA_dom"/>
</dbReference>
<dbReference type="PROSITE" id="PS51204">
    <property type="entry name" value="HSA"/>
    <property type="match status" value="1"/>
</dbReference>
<feature type="region of interest" description="Disordered" evidence="9">
    <location>
        <begin position="151"/>
        <end position="227"/>
    </location>
</feature>
<feature type="compositionally biased region" description="Basic and acidic residues" evidence="9">
    <location>
        <begin position="857"/>
        <end position="875"/>
    </location>
</feature>
<feature type="compositionally biased region" description="Acidic residues" evidence="9">
    <location>
        <begin position="1409"/>
        <end position="1436"/>
    </location>
</feature>
<feature type="domain" description="Helicase ATP-binding" evidence="10">
    <location>
        <begin position="1504"/>
        <end position="1669"/>
    </location>
</feature>
<evidence type="ECO:0000256" key="7">
    <source>
        <dbReference type="ARBA" id="ARBA00023125"/>
    </source>
</evidence>
<reference evidence="12" key="1">
    <citation type="submission" date="2021-04" db="EMBL/GenBank/DDBJ databases">
        <authorList>
            <consortium name="Wellcome Sanger Institute Data Sharing"/>
        </authorList>
    </citation>
    <scope>NUCLEOTIDE SEQUENCE [LARGE SCALE GENOMIC DNA]</scope>
</reference>
<feature type="compositionally biased region" description="Low complexity" evidence="9">
    <location>
        <begin position="292"/>
        <end position="305"/>
    </location>
</feature>
<evidence type="ECO:0000256" key="5">
    <source>
        <dbReference type="ARBA" id="ARBA00022840"/>
    </source>
</evidence>
<feature type="compositionally biased region" description="Basic and acidic residues" evidence="9">
    <location>
        <begin position="168"/>
        <end position="183"/>
    </location>
</feature>
<organism evidence="12 13">
    <name type="scientific">Sparus aurata</name>
    <name type="common">Gilthead sea bream</name>
    <dbReference type="NCBI Taxonomy" id="8175"/>
    <lineage>
        <taxon>Eukaryota</taxon>
        <taxon>Metazoa</taxon>
        <taxon>Chordata</taxon>
        <taxon>Craniata</taxon>
        <taxon>Vertebrata</taxon>
        <taxon>Euteleostomi</taxon>
        <taxon>Actinopterygii</taxon>
        <taxon>Neopterygii</taxon>
        <taxon>Teleostei</taxon>
        <taxon>Neoteleostei</taxon>
        <taxon>Acanthomorphata</taxon>
        <taxon>Eupercaria</taxon>
        <taxon>Spariformes</taxon>
        <taxon>Sparidae</taxon>
        <taxon>Sparus</taxon>
    </lineage>
</organism>
<dbReference type="GO" id="GO:0042393">
    <property type="term" value="F:histone binding"/>
    <property type="evidence" value="ECO:0007669"/>
    <property type="project" value="TreeGrafter"/>
</dbReference>
<evidence type="ECO:0000313" key="13">
    <source>
        <dbReference type="Proteomes" id="UP000472265"/>
    </source>
</evidence>
<feature type="compositionally biased region" description="Low complexity" evidence="9">
    <location>
        <begin position="1369"/>
        <end position="1380"/>
    </location>
</feature>